<dbReference type="EMBL" id="AGYH01000018">
    <property type="protein sequence ID" value="ENZ46918.1"/>
    <property type="molecule type" value="Genomic_DNA"/>
</dbReference>
<proteinExistence type="predicted"/>
<dbReference type="AlphaFoldDB" id="R0BDW1"/>
<gene>
    <name evidence="2" type="ORF">HMPREF1085_05512</name>
</gene>
<organism evidence="2 3">
    <name type="scientific">Enterocloster bolteae 90A9</name>
    <dbReference type="NCBI Taxonomy" id="997894"/>
    <lineage>
        <taxon>Bacteria</taxon>
        <taxon>Bacillati</taxon>
        <taxon>Bacillota</taxon>
        <taxon>Clostridia</taxon>
        <taxon>Lachnospirales</taxon>
        <taxon>Lachnospiraceae</taxon>
        <taxon>Enterocloster</taxon>
    </lineage>
</organism>
<evidence type="ECO:0000259" key="1">
    <source>
        <dbReference type="Pfam" id="PF06378"/>
    </source>
</evidence>
<keyword evidence="3" id="KW-1185">Reference proteome</keyword>
<dbReference type="InterPro" id="IPR009425">
    <property type="entry name" value="DSRM_SSAP"/>
</dbReference>
<dbReference type="Proteomes" id="UP000013126">
    <property type="component" value="Unassembled WGS sequence"/>
</dbReference>
<reference evidence="2 3" key="1">
    <citation type="submission" date="2013-01" db="EMBL/GenBank/DDBJ databases">
        <title>The Genome Sequence of Clostridium bolteae 90A9.</title>
        <authorList>
            <consortium name="The Broad Institute Genome Sequencing Platform"/>
            <person name="Earl A."/>
            <person name="Ward D."/>
            <person name="Feldgarden M."/>
            <person name="Gevers D."/>
            <person name="Courvalin P."/>
            <person name="Lambert T."/>
            <person name="Walker B."/>
            <person name="Young S.K."/>
            <person name="Zeng Q."/>
            <person name="Gargeya S."/>
            <person name="Fitzgerald M."/>
            <person name="Haas B."/>
            <person name="Abouelleil A."/>
            <person name="Alvarado L."/>
            <person name="Arachchi H.M."/>
            <person name="Berlin A.M."/>
            <person name="Chapman S.B."/>
            <person name="Dewar J."/>
            <person name="Goldberg J."/>
            <person name="Griggs A."/>
            <person name="Gujja S."/>
            <person name="Hansen M."/>
            <person name="Howarth C."/>
            <person name="Imamovic A."/>
            <person name="Larimer J."/>
            <person name="McCowan C."/>
            <person name="Murphy C."/>
            <person name="Neiman D."/>
            <person name="Pearson M."/>
            <person name="Priest M."/>
            <person name="Roberts A."/>
            <person name="Saif S."/>
            <person name="Shea T."/>
            <person name="Sisk P."/>
            <person name="Sykes S."/>
            <person name="Wortman J."/>
            <person name="Nusbaum C."/>
            <person name="Birren B."/>
        </authorList>
    </citation>
    <scope>NUCLEOTIDE SEQUENCE [LARGE SCALE GENOMIC DNA]</scope>
    <source>
        <strain evidence="2 3">90A9</strain>
    </source>
</reference>
<accession>R0BDW1</accession>
<protein>
    <recommendedName>
        <fullName evidence="1">SSAP RNA binding domain-containing protein</fullName>
    </recommendedName>
</protein>
<dbReference type="RefSeq" id="WP_002578086.1">
    <property type="nucleotide sequence ID" value="NZ_KB851182.1"/>
</dbReference>
<dbReference type="Pfam" id="PF06378">
    <property type="entry name" value="SSAP_Sak"/>
    <property type="match status" value="1"/>
</dbReference>
<evidence type="ECO:0000313" key="3">
    <source>
        <dbReference type="Proteomes" id="UP000013126"/>
    </source>
</evidence>
<dbReference type="PATRIC" id="fig|997894.4.peg.5752"/>
<comment type="caution">
    <text evidence="2">The sequence shown here is derived from an EMBL/GenBank/DDBJ whole genome shotgun (WGS) entry which is preliminary data.</text>
</comment>
<dbReference type="HOGENOM" id="CLU_1233256_0_0_9"/>
<name>R0BDW1_9FIRM</name>
<feature type="domain" description="SSAP RNA binding" evidence="1">
    <location>
        <begin position="72"/>
        <end position="155"/>
    </location>
</feature>
<dbReference type="OrthoDB" id="2963788at2"/>
<dbReference type="GeneID" id="23116616"/>
<evidence type="ECO:0000313" key="2">
    <source>
        <dbReference type="EMBL" id="ENZ46918.1"/>
    </source>
</evidence>
<sequence>MLKSYDELRKVDVIPFCDERDTALYLPYNKCIDLLHQNGAEQVYFIPVQNPATGCSLYETGTVFTDKSGNTNRCYETRIEIHIDDKVYFMQSPVMNGANPVKDNSMSQQRVWNSMTRSFVKAVAMYTGLGFDLWLKEEDTERKQQAANDQYHDIRKVKERVLQALTCIQKEGDLSLEQVAGRMGRTLDELNAWIKQYDILFAVENNLEFVLKKVRQDNNDKRPR</sequence>